<evidence type="ECO:0000313" key="6">
    <source>
        <dbReference type="EMBL" id="XBH11543.1"/>
    </source>
</evidence>
<proteinExistence type="predicted"/>
<dbReference type="Pfam" id="PF02954">
    <property type="entry name" value="HTH_8"/>
    <property type="match status" value="1"/>
</dbReference>
<evidence type="ECO:0000259" key="5">
    <source>
        <dbReference type="PROSITE" id="PS50045"/>
    </source>
</evidence>
<dbReference type="Gene3D" id="1.10.8.60">
    <property type="match status" value="1"/>
</dbReference>
<dbReference type="InterPro" id="IPR058031">
    <property type="entry name" value="AAA_lid_NorR"/>
</dbReference>
<keyword evidence="4" id="KW-0804">Transcription</keyword>
<dbReference type="GO" id="GO:0005524">
    <property type="term" value="F:ATP binding"/>
    <property type="evidence" value="ECO:0007669"/>
    <property type="project" value="UniProtKB-KW"/>
</dbReference>
<dbReference type="SUPFAM" id="SSF52540">
    <property type="entry name" value="P-loop containing nucleoside triphosphate hydrolases"/>
    <property type="match status" value="1"/>
</dbReference>
<evidence type="ECO:0000256" key="1">
    <source>
        <dbReference type="ARBA" id="ARBA00022741"/>
    </source>
</evidence>
<dbReference type="Pfam" id="PF25601">
    <property type="entry name" value="AAA_lid_14"/>
    <property type="match status" value="1"/>
</dbReference>
<dbReference type="RefSeq" id="WP_348269035.1">
    <property type="nucleotide sequence ID" value="NZ_CP121194.1"/>
</dbReference>
<dbReference type="GO" id="GO:0006355">
    <property type="term" value="P:regulation of DNA-templated transcription"/>
    <property type="evidence" value="ECO:0007669"/>
    <property type="project" value="InterPro"/>
</dbReference>
<reference evidence="6" key="1">
    <citation type="submission" date="2023-03" db="EMBL/GenBank/DDBJ databases">
        <title>Edaphobacter sp.</title>
        <authorList>
            <person name="Huber K.J."/>
            <person name="Papendorf J."/>
            <person name="Pilke C."/>
            <person name="Bunk B."/>
            <person name="Sproeer C."/>
            <person name="Pester M."/>
        </authorList>
    </citation>
    <scope>NUCLEOTIDE SEQUENCE</scope>
    <source>
        <strain evidence="6">DSM 109919</strain>
    </source>
</reference>
<dbReference type="InterPro" id="IPR027417">
    <property type="entry name" value="P-loop_NTPase"/>
</dbReference>
<dbReference type="GO" id="GO:0043565">
    <property type="term" value="F:sequence-specific DNA binding"/>
    <property type="evidence" value="ECO:0007669"/>
    <property type="project" value="InterPro"/>
</dbReference>
<dbReference type="InterPro" id="IPR002078">
    <property type="entry name" value="Sigma_54_int"/>
</dbReference>
<evidence type="ECO:0000256" key="2">
    <source>
        <dbReference type="ARBA" id="ARBA00022840"/>
    </source>
</evidence>
<organism evidence="6">
    <name type="scientific">Edaphobacter paludis</name>
    <dbReference type="NCBI Taxonomy" id="3035702"/>
    <lineage>
        <taxon>Bacteria</taxon>
        <taxon>Pseudomonadati</taxon>
        <taxon>Acidobacteriota</taxon>
        <taxon>Terriglobia</taxon>
        <taxon>Terriglobales</taxon>
        <taxon>Acidobacteriaceae</taxon>
        <taxon>Edaphobacter</taxon>
    </lineage>
</organism>
<gene>
    <name evidence="6" type="ORF">P4G45_07415</name>
</gene>
<dbReference type="Gene3D" id="3.40.50.300">
    <property type="entry name" value="P-loop containing nucleotide triphosphate hydrolases"/>
    <property type="match status" value="1"/>
</dbReference>
<evidence type="ECO:0000256" key="3">
    <source>
        <dbReference type="ARBA" id="ARBA00023015"/>
    </source>
</evidence>
<dbReference type="KEGG" id="epl:P4G45_07415"/>
<dbReference type="InterPro" id="IPR025944">
    <property type="entry name" value="Sigma_54_int_dom_CS"/>
</dbReference>
<dbReference type="EMBL" id="CP121194">
    <property type="protein sequence ID" value="XBH11543.1"/>
    <property type="molecule type" value="Genomic_DNA"/>
</dbReference>
<sequence>MATFSHIPSSVLPLAGTRSQDTRLAFSDPLQSSDWKMVGESAAIKRLRLQIRRIGPHFRAVLIQGERGTGKELVARAMHQQSMGPRGSFVVAGCGSRISSLMKIGCGGTLFFNGIDEMPLETQDELLEVLRRHEWSQDGLAAPQKLSPRIIASSSQDLRGLVASGRFRQELYQRIAMVQIALTPLRERMEDVPVLASHFLDRLTKKYRKETIIGDDAMALLKSHRWPGNVRELENALNSAVLECESGVIQPWQLSISEMRFDIDETAASKELAPEATRLQHVVDRHVLRVLKDCGGNKLRAAELLGISRSTLYRMLETVLPADASPSATNAQASQ</sequence>
<dbReference type="SUPFAM" id="SSF46689">
    <property type="entry name" value="Homeodomain-like"/>
    <property type="match status" value="1"/>
</dbReference>
<keyword evidence="3" id="KW-0805">Transcription regulation</keyword>
<name>A0AAU7D1A5_9BACT</name>
<accession>A0AAU7D1A5</accession>
<dbReference type="InterPro" id="IPR009057">
    <property type="entry name" value="Homeodomain-like_sf"/>
</dbReference>
<evidence type="ECO:0000256" key="4">
    <source>
        <dbReference type="ARBA" id="ARBA00023163"/>
    </source>
</evidence>
<dbReference type="Pfam" id="PF14532">
    <property type="entry name" value="Sigma54_activ_2"/>
    <property type="match status" value="1"/>
</dbReference>
<protein>
    <submittedName>
        <fullName evidence="6">Sigma 54-interacting transcriptional regulator</fullName>
    </submittedName>
</protein>
<dbReference type="PRINTS" id="PR01590">
    <property type="entry name" value="HTHFIS"/>
</dbReference>
<dbReference type="InterPro" id="IPR002197">
    <property type="entry name" value="HTH_Fis"/>
</dbReference>
<feature type="domain" description="Sigma-54 factor interaction" evidence="5">
    <location>
        <begin position="37"/>
        <end position="242"/>
    </location>
</feature>
<dbReference type="PROSITE" id="PS00688">
    <property type="entry name" value="SIGMA54_INTERACT_3"/>
    <property type="match status" value="1"/>
</dbReference>
<keyword evidence="2" id="KW-0067">ATP-binding</keyword>
<keyword evidence="1" id="KW-0547">Nucleotide-binding</keyword>
<dbReference type="CDD" id="cd00009">
    <property type="entry name" value="AAA"/>
    <property type="match status" value="1"/>
</dbReference>
<dbReference type="PROSITE" id="PS50045">
    <property type="entry name" value="SIGMA54_INTERACT_4"/>
    <property type="match status" value="1"/>
</dbReference>
<dbReference type="AlphaFoldDB" id="A0AAU7D1A5"/>
<dbReference type="PANTHER" id="PTHR32071">
    <property type="entry name" value="TRANSCRIPTIONAL REGULATORY PROTEIN"/>
    <property type="match status" value="1"/>
</dbReference>
<dbReference type="Gene3D" id="1.10.10.60">
    <property type="entry name" value="Homeodomain-like"/>
    <property type="match status" value="1"/>
</dbReference>